<feature type="transmembrane region" description="Helical" evidence="7">
    <location>
        <begin position="210"/>
        <end position="229"/>
    </location>
</feature>
<keyword evidence="3" id="KW-0813">Transport</keyword>
<name>A0A397CHF8_APHAT</name>
<keyword evidence="4 7" id="KW-0812">Transmembrane</keyword>
<feature type="transmembrane region" description="Helical" evidence="7">
    <location>
        <begin position="166"/>
        <end position="190"/>
    </location>
</feature>
<feature type="transmembrane region" description="Helical" evidence="7">
    <location>
        <begin position="82"/>
        <end position="104"/>
    </location>
</feature>
<keyword evidence="5 7" id="KW-1133">Transmembrane helix</keyword>
<feature type="transmembrane region" description="Helical" evidence="7">
    <location>
        <begin position="125"/>
        <end position="146"/>
    </location>
</feature>
<dbReference type="EMBL" id="QUTC01008406">
    <property type="protein sequence ID" value="RHY44002.1"/>
    <property type="molecule type" value="Genomic_DNA"/>
</dbReference>
<evidence type="ECO:0000256" key="6">
    <source>
        <dbReference type="ARBA" id="ARBA00023136"/>
    </source>
</evidence>
<feature type="transmembrane region" description="Helical" evidence="7">
    <location>
        <begin position="506"/>
        <end position="528"/>
    </location>
</feature>
<gene>
    <name evidence="8" type="ORF">DYB38_002767</name>
</gene>
<feature type="transmembrane region" description="Helical" evidence="7">
    <location>
        <begin position="421"/>
        <end position="445"/>
    </location>
</feature>
<feature type="transmembrane region" description="Helical" evidence="7">
    <location>
        <begin position="241"/>
        <end position="265"/>
    </location>
</feature>
<proteinExistence type="inferred from homology"/>
<evidence type="ECO:0000313" key="9">
    <source>
        <dbReference type="Proteomes" id="UP000265716"/>
    </source>
</evidence>
<evidence type="ECO:0000256" key="7">
    <source>
        <dbReference type="SAM" id="Phobius"/>
    </source>
</evidence>
<dbReference type="Gene3D" id="1.20.1250.20">
    <property type="entry name" value="MFS general substrate transporter like domains"/>
    <property type="match status" value="1"/>
</dbReference>
<keyword evidence="6 7" id="KW-0472">Membrane</keyword>
<dbReference type="SUPFAM" id="SSF103473">
    <property type="entry name" value="MFS general substrate transporter"/>
    <property type="match status" value="1"/>
</dbReference>
<accession>A0A397CHF8</accession>
<dbReference type="VEuPathDB" id="FungiDB:H257_14890"/>
<feature type="transmembrane region" description="Helical" evidence="7">
    <location>
        <begin position="326"/>
        <end position="346"/>
    </location>
</feature>
<evidence type="ECO:0000256" key="1">
    <source>
        <dbReference type="ARBA" id="ARBA00004141"/>
    </source>
</evidence>
<organism evidence="8 9">
    <name type="scientific">Aphanomyces astaci</name>
    <name type="common">Crayfish plague agent</name>
    <dbReference type="NCBI Taxonomy" id="112090"/>
    <lineage>
        <taxon>Eukaryota</taxon>
        <taxon>Sar</taxon>
        <taxon>Stramenopiles</taxon>
        <taxon>Oomycota</taxon>
        <taxon>Saprolegniomycetes</taxon>
        <taxon>Saprolegniales</taxon>
        <taxon>Verrucalvaceae</taxon>
        <taxon>Aphanomyces</taxon>
    </lineage>
</organism>
<dbReference type="PANTHER" id="PTHR31585">
    <property type="entry name" value="FOLATE-BIOPTERIN TRANSPORTER 1, CHLOROPLASTIC"/>
    <property type="match status" value="1"/>
</dbReference>
<evidence type="ECO:0000256" key="4">
    <source>
        <dbReference type="ARBA" id="ARBA00022692"/>
    </source>
</evidence>
<feature type="transmembrane region" description="Helical" evidence="7">
    <location>
        <begin position="466"/>
        <end position="486"/>
    </location>
</feature>
<feature type="transmembrane region" description="Helical" evidence="7">
    <location>
        <begin position="358"/>
        <end position="379"/>
    </location>
</feature>
<evidence type="ECO:0000256" key="2">
    <source>
        <dbReference type="ARBA" id="ARBA00007015"/>
    </source>
</evidence>
<evidence type="ECO:0008006" key="10">
    <source>
        <dbReference type="Google" id="ProtNLM"/>
    </source>
</evidence>
<dbReference type="InterPro" id="IPR039309">
    <property type="entry name" value="BT1"/>
</dbReference>
<reference evidence="8 9" key="1">
    <citation type="submission" date="2018-08" db="EMBL/GenBank/DDBJ databases">
        <title>Aphanomyces genome sequencing and annotation.</title>
        <authorList>
            <person name="Minardi D."/>
            <person name="Oidtmann B."/>
            <person name="Van Der Giezen M."/>
            <person name="Studholme D.J."/>
        </authorList>
    </citation>
    <scope>NUCLEOTIDE SEQUENCE [LARGE SCALE GENOMIC DNA]</scope>
    <source>
        <strain evidence="8 9">SA</strain>
    </source>
</reference>
<comment type="subcellular location">
    <subcellularLocation>
        <location evidence="1">Membrane</location>
        <topology evidence="1">Multi-pass membrane protein</topology>
    </subcellularLocation>
</comment>
<dbReference type="PANTHER" id="PTHR31585:SF5">
    <property type="entry name" value="RNA-BINDING S4 DOMAIN-CONTAINING PROTEIN"/>
    <property type="match status" value="1"/>
</dbReference>
<feature type="transmembrane region" description="Helical" evidence="7">
    <location>
        <begin position="296"/>
        <end position="320"/>
    </location>
</feature>
<comment type="caution">
    <text evidence="8">The sequence shown here is derived from an EMBL/GenBank/DDBJ whole genome shotgun (WGS) entry which is preliminary data.</text>
</comment>
<dbReference type="Proteomes" id="UP000265716">
    <property type="component" value="Unassembled WGS sequence"/>
</dbReference>
<dbReference type="Pfam" id="PF03092">
    <property type="entry name" value="BT1"/>
    <property type="match status" value="1"/>
</dbReference>
<dbReference type="AlphaFoldDB" id="A0A397CHF8"/>
<dbReference type="InterPro" id="IPR036259">
    <property type="entry name" value="MFS_trans_sf"/>
</dbReference>
<protein>
    <recommendedName>
        <fullName evidence="10">Folate-Biopterin Transporter (FBT) Family</fullName>
    </recommendedName>
</protein>
<evidence type="ECO:0000256" key="3">
    <source>
        <dbReference type="ARBA" id="ARBA00022448"/>
    </source>
</evidence>
<evidence type="ECO:0000256" key="5">
    <source>
        <dbReference type="ARBA" id="ARBA00022989"/>
    </source>
</evidence>
<dbReference type="GO" id="GO:0016020">
    <property type="term" value="C:membrane"/>
    <property type="evidence" value="ECO:0007669"/>
    <property type="project" value="UniProtKB-SubCell"/>
</dbReference>
<sequence length="545" mass="59725">MAANHLHQERVSFITSVTKQADKDVDGFKGTSTPLELEDGALREGGALVYTSPEVMTLLFQYAVVGICYGGLTGMRLPVLTYYFGLEAAALSSATGLMNLGWSFKVFYGMLSDCFPIMGYSRKPYILIGWLMTATCFVVISLKPAGPSVVGDKSVENIKAAQANGSLLVLLCSVACFCYIMADVACDAMVVEYAQREPDRVRGRLQSSIYGTRFVFQAVSTALSGFLMSSERYGGKFGFDISVNAFFGILAVPVVANVFVVYFFMKDRKRGAIHFAAYFHDVFELIQKRAVWQVMIFNFMFNLFSAGISSWAGSYIQVYWAHVEPVNSSVAGVLAYIILSSTFFAVGRRGTHWNWRFILVITALTGSVIDAIAQFLTIYDVVRNQWFYLGIPLTEQFPLGIQFVVSTYVIVELAGDGNEGLMYGLLTTVANLPSVFGSMITNVYSTQLKVTKADIETDTAEVRNDAAYSFLVVYATTIIACCWTVILPPQKAAVKEMLQHGGKYPIIGALIIVVTFGILCISVTSIMMTMFESTSCYLLAGGSGC</sequence>
<evidence type="ECO:0000313" key="8">
    <source>
        <dbReference type="EMBL" id="RHY44002.1"/>
    </source>
</evidence>
<comment type="similarity">
    <text evidence="2">Belongs to the major facilitator superfamily. Folate-biopterin transporter (TC 2.A.71) family.</text>
</comment>